<proteinExistence type="predicted"/>
<evidence type="ECO:0000313" key="3">
    <source>
        <dbReference type="WBParaSite" id="ALUE_0000876801-mRNA-1"/>
    </source>
</evidence>
<sequence length="110" mass="11741">MGDEYEELGPASGLPPPPLPPPPPQPLLPQSVPSPAFPALGATVPPPPPPASSPNGTPGNKEDRTVLQSISSKCTVFFDASSIYEYPTVWQRLDIVTSNFYPRTHPLRAV</sequence>
<feature type="region of interest" description="Disordered" evidence="1">
    <location>
        <begin position="1"/>
        <end position="66"/>
    </location>
</feature>
<dbReference type="AlphaFoldDB" id="A0A0M3HYV1"/>
<dbReference type="WBParaSite" id="ALUE_0000876801-mRNA-1">
    <property type="protein sequence ID" value="ALUE_0000876801-mRNA-1"/>
    <property type="gene ID" value="ALUE_0000876801"/>
</dbReference>
<protein>
    <submittedName>
        <fullName evidence="3">WAS/WASL interacting protein family member 3</fullName>
    </submittedName>
</protein>
<evidence type="ECO:0000256" key="1">
    <source>
        <dbReference type="SAM" id="MobiDB-lite"/>
    </source>
</evidence>
<keyword evidence="2" id="KW-1185">Reference proteome</keyword>
<organism evidence="2 3">
    <name type="scientific">Ascaris lumbricoides</name>
    <name type="common">Giant roundworm</name>
    <dbReference type="NCBI Taxonomy" id="6252"/>
    <lineage>
        <taxon>Eukaryota</taxon>
        <taxon>Metazoa</taxon>
        <taxon>Ecdysozoa</taxon>
        <taxon>Nematoda</taxon>
        <taxon>Chromadorea</taxon>
        <taxon>Rhabditida</taxon>
        <taxon>Spirurina</taxon>
        <taxon>Ascaridomorpha</taxon>
        <taxon>Ascaridoidea</taxon>
        <taxon>Ascarididae</taxon>
        <taxon>Ascaris</taxon>
    </lineage>
</organism>
<dbReference type="Proteomes" id="UP000036681">
    <property type="component" value="Unplaced"/>
</dbReference>
<name>A0A0M3HYV1_ASCLU</name>
<feature type="compositionally biased region" description="Pro residues" evidence="1">
    <location>
        <begin position="13"/>
        <end position="27"/>
    </location>
</feature>
<accession>A0A0M3HYV1</accession>
<evidence type="ECO:0000313" key="2">
    <source>
        <dbReference type="Proteomes" id="UP000036681"/>
    </source>
</evidence>
<reference evidence="3" key="1">
    <citation type="submission" date="2017-02" db="UniProtKB">
        <authorList>
            <consortium name="WormBaseParasite"/>
        </authorList>
    </citation>
    <scope>IDENTIFICATION</scope>
</reference>